<dbReference type="RefSeq" id="WP_114957715.1">
    <property type="nucleotide sequence ID" value="NZ_JBHSJF010000006.1"/>
</dbReference>
<gene>
    <name evidence="4" type="ORF">ACFPFW_14170</name>
</gene>
<keyword evidence="1 2" id="KW-0378">Hydrolase</keyword>
<evidence type="ECO:0000259" key="3">
    <source>
        <dbReference type="SMART" id="SM00849"/>
    </source>
</evidence>
<dbReference type="Gene3D" id="3.60.15.10">
    <property type="entry name" value="Ribonuclease Z/Hydroxyacylglutathione hydrolase-like"/>
    <property type="match status" value="1"/>
</dbReference>
<dbReference type="InterPro" id="IPR001279">
    <property type="entry name" value="Metallo-B-lactamas"/>
</dbReference>
<comment type="similarity">
    <text evidence="2">Belongs to the UPF0173 family.</text>
</comment>
<dbReference type="SUPFAM" id="SSF56281">
    <property type="entry name" value="Metallo-hydrolase/oxidoreductase"/>
    <property type="match status" value="1"/>
</dbReference>
<proteinExistence type="inferred from homology"/>
<evidence type="ECO:0000256" key="1">
    <source>
        <dbReference type="ARBA" id="ARBA00022801"/>
    </source>
</evidence>
<dbReference type="EMBL" id="JBHSJF010000006">
    <property type="protein sequence ID" value="MFC5069160.1"/>
    <property type="molecule type" value="Genomic_DNA"/>
</dbReference>
<name>A0ABV9Z6Q4_9HYPH</name>
<accession>A0ABV9Z6Q4</accession>
<sequence length="231" mass="24916">MRITWYGHSAFKLEFGEVGILLDPFITGSGYRGDMNEVTRGVTHILLTHGHGDHVGDTVQIAKQTGATLVSSFEVVSWLNGQGVEKVEPMNTGGSIQLPGFTVTLVQAFHSSGELVNGVFAQLGHPNGIIVEAPGQPTVYHLGDTGLFSDMKLIQELYQPKIGFVPIGDRFTMGARTAAYAVNNFLDLETVVPCHYATFGLLAPNADDFIRQVTKAKTKIVVPEKGVAFEA</sequence>
<evidence type="ECO:0000313" key="5">
    <source>
        <dbReference type="Proteomes" id="UP001595796"/>
    </source>
</evidence>
<dbReference type="PANTHER" id="PTHR43546:SF3">
    <property type="entry name" value="UPF0173 METAL-DEPENDENT HYDROLASE MJ1163"/>
    <property type="match status" value="1"/>
</dbReference>
<feature type="domain" description="Metallo-beta-lactamase" evidence="3">
    <location>
        <begin position="7"/>
        <end position="195"/>
    </location>
</feature>
<dbReference type="NCBIfam" id="NF001911">
    <property type="entry name" value="PRK00685.1"/>
    <property type="match status" value="1"/>
</dbReference>
<dbReference type="Proteomes" id="UP001595796">
    <property type="component" value="Unassembled WGS sequence"/>
</dbReference>
<keyword evidence="5" id="KW-1185">Reference proteome</keyword>
<dbReference type="InterPro" id="IPR050114">
    <property type="entry name" value="UPF0173_UPF0282_UlaG_hydrolase"/>
</dbReference>
<comment type="caution">
    <text evidence="4">The sequence shown here is derived from an EMBL/GenBank/DDBJ whole genome shotgun (WGS) entry which is preliminary data.</text>
</comment>
<dbReference type="GO" id="GO:0016787">
    <property type="term" value="F:hydrolase activity"/>
    <property type="evidence" value="ECO:0007669"/>
    <property type="project" value="UniProtKB-KW"/>
</dbReference>
<evidence type="ECO:0000313" key="4">
    <source>
        <dbReference type="EMBL" id="MFC5069160.1"/>
    </source>
</evidence>
<dbReference type="InterPro" id="IPR022877">
    <property type="entry name" value="UPF0173"/>
</dbReference>
<dbReference type="Pfam" id="PF12706">
    <property type="entry name" value="Lactamase_B_2"/>
    <property type="match status" value="1"/>
</dbReference>
<dbReference type="SMART" id="SM00849">
    <property type="entry name" value="Lactamase_B"/>
    <property type="match status" value="1"/>
</dbReference>
<organism evidence="4 5">
    <name type="scientific">Flaviflagellibacter deserti</name>
    <dbReference type="NCBI Taxonomy" id="2267266"/>
    <lineage>
        <taxon>Bacteria</taxon>
        <taxon>Pseudomonadati</taxon>
        <taxon>Pseudomonadota</taxon>
        <taxon>Alphaproteobacteria</taxon>
        <taxon>Hyphomicrobiales</taxon>
        <taxon>Flaviflagellibacter</taxon>
    </lineage>
</organism>
<reference evidence="5" key="1">
    <citation type="journal article" date="2019" name="Int. J. Syst. Evol. Microbiol.">
        <title>The Global Catalogue of Microorganisms (GCM) 10K type strain sequencing project: providing services to taxonomists for standard genome sequencing and annotation.</title>
        <authorList>
            <consortium name="The Broad Institute Genomics Platform"/>
            <consortium name="The Broad Institute Genome Sequencing Center for Infectious Disease"/>
            <person name="Wu L."/>
            <person name="Ma J."/>
        </authorList>
    </citation>
    <scope>NUCLEOTIDE SEQUENCE [LARGE SCALE GENOMIC DNA]</scope>
    <source>
        <strain evidence="5">CGMCC 1.16444</strain>
    </source>
</reference>
<dbReference type="InterPro" id="IPR036866">
    <property type="entry name" value="RibonucZ/Hydroxyglut_hydro"/>
</dbReference>
<dbReference type="HAMAP" id="MF_00457">
    <property type="entry name" value="UPF0173"/>
    <property type="match status" value="1"/>
</dbReference>
<evidence type="ECO:0000256" key="2">
    <source>
        <dbReference type="HAMAP-Rule" id="MF_00457"/>
    </source>
</evidence>
<dbReference type="PANTHER" id="PTHR43546">
    <property type="entry name" value="UPF0173 METAL-DEPENDENT HYDROLASE MJ1163-RELATED"/>
    <property type="match status" value="1"/>
</dbReference>
<protein>
    <recommendedName>
        <fullName evidence="2">UPF0173 metal-dependent hydrolase ACFPFW_14170</fullName>
    </recommendedName>
</protein>